<feature type="domain" description="UBX" evidence="2">
    <location>
        <begin position="329"/>
        <end position="406"/>
    </location>
</feature>
<dbReference type="PROSITE" id="PS50033">
    <property type="entry name" value="UBX"/>
    <property type="match status" value="1"/>
</dbReference>
<organism evidence="3 4">
    <name type="scientific">Conidiobolus coronatus (strain ATCC 28846 / CBS 209.66 / NRRL 28638)</name>
    <name type="common">Delacroixia coronata</name>
    <dbReference type="NCBI Taxonomy" id="796925"/>
    <lineage>
        <taxon>Eukaryota</taxon>
        <taxon>Fungi</taxon>
        <taxon>Fungi incertae sedis</taxon>
        <taxon>Zoopagomycota</taxon>
        <taxon>Entomophthoromycotina</taxon>
        <taxon>Entomophthoromycetes</taxon>
        <taxon>Entomophthorales</taxon>
        <taxon>Ancylistaceae</taxon>
        <taxon>Conidiobolus</taxon>
    </lineage>
</organism>
<protein>
    <recommendedName>
        <fullName evidence="2">UBX domain-containing protein</fullName>
    </recommendedName>
</protein>
<reference evidence="3 4" key="1">
    <citation type="journal article" date="2015" name="Genome Biol. Evol.">
        <title>Phylogenomic analyses indicate that early fungi evolved digesting cell walls of algal ancestors of land plants.</title>
        <authorList>
            <person name="Chang Y."/>
            <person name="Wang S."/>
            <person name="Sekimoto S."/>
            <person name="Aerts A.L."/>
            <person name="Choi C."/>
            <person name="Clum A."/>
            <person name="LaButti K.M."/>
            <person name="Lindquist E.A."/>
            <person name="Yee Ngan C."/>
            <person name="Ohm R.A."/>
            <person name="Salamov A.A."/>
            <person name="Grigoriev I.V."/>
            <person name="Spatafora J.W."/>
            <person name="Berbee M.L."/>
        </authorList>
    </citation>
    <scope>NUCLEOTIDE SEQUENCE [LARGE SCALE GENOMIC DNA]</scope>
    <source>
        <strain evidence="3 4">NRRL 28638</strain>
    </source>
</reference>
<name>A0A137PAZ5_CONC2</name>
<feature type="region of interest" description="Disordered" evidence="1">
    <location>
        <begin position="198"/>
        <end position="262"/>
    </location>
</feature>
<dbReference type="Proteomes" id="UP000070444">
    <property type="component" value="Unassembled WGS sequence"/>
</dbReference>
<dbReference type="OrthoDB" id="440781at2759"/>
<dbReference type="GO" id="GO:0005634">
    <property type="term" value="C:nucleus"/>
    <property type="evidence" value="ECO:0007669"/>
    <property type="project" value="TreeGrafter"/>
</dbReference>
<dbReference type="OMA" id="APKYDWG"/>
<dbReference type="InterPro" id="IPR021569">
    <property type="entry name" value="TUG-UBL1"/>
</dbReference>
<gene>
    <name evidence="3" type="ORF">CONCODRAFT_56730</name>
</gene>
<dbReference type="InterPro" id="IPR059238">
    <property type="entry name" value="UBX1_UBXN9"/>
</dbReference>
<dbReference type="EMBL" id="KQ964460">
    <property type="protein sequence ID" value="KXN72101.1"/>
    <property type="molecule type" value="Genomic_DNA"/>
</dbReference>
<dbReference type="GO" id="GO:0005737">
    <property type="term" value="C:cytoplasm"/>
    <property type="evidence" value="ECO:0007669"/>
    <property type="project" value="TreeGrafter"/>
</dbReference>
<dbReference type="CDD" id="cd17075">
    <property type="entry name" value="UBX1_UBXN9"/>
    <property type="match status" value="1"/>
</dbReference>
<feature type="region of interest" description="Disordered" evidence="1">
    <location>
        <begin position="437"/>
        <end position="506"/>
    </location>
</feature>
<dbReference type="InterPro" id="IPR029071">
    <property type="entry name" value="Ubiquitin-like_domsf"/>
</dbReference>
<sequence>MSSVQVTIPTLEVNKQLGTSTKLITCKTTPNMSLNELIAQIVKDHNLGSPSQYNLKYQNKWLDRTLIFRLANLPRLAKLELKKIEHFVKKNSEINIALQLKDGTRITKKVKISSFLWNILIQLQVENSNVNFLKLEENGLWLQPTLQLLNREISDLETLRTTTLDNLGIASGSVLIRLNYKKSELTLDRIDSLFIIEEEQSNQQEPTPKSVQSPDQANSSSQQNVLKDIPPQSITKATAPSESQTQIATEKPNAEQEETNYSNFKVFRPLPDGINISSRLQIPDEFYSLNSQEIKKLVISQQKALQKLVDGGPLKTNKMRQKELEAKMKKYPKTLIRLKLPNLYQVQFGLLTTDPISKLYEIVKSMLNETDRPFQLYTIPPLKNLNPDSNDSCFDEGLTPASIVHFKWISESEGEDKSSPIIRSELLALAEDIELPASPVPEVPETQTSKRDPAQLLSRLTNSSRDNHPPAQSYHEERDYDEEPSSSSQQAPKDPVKDKLKKFLRL</sequence>
<evidence type="ECO:0000259" key="2">
    <source>
        <dbReference type="PROSITE" id="PS50033"/>
    </source>
</evidence>
<dbReference type="PANTHER" id="PTHR46467:SF1">
    <property type="entry name" value="TETHER CONTAINING UBX DOMAIN FOR GLUT4"/>
    <property type="match status" value="1"/>
</dbReference>
<proteinExistence type="predicted"/>
<dbReference type="Pfam" id="PF11470">
    <property type="entry name" value="TUG-UBL1"/>
    <property type="match status" value="1"/>
</dbReference>
<dbReference type="PANTHER" id="PTHR46467">
    <property type="entry name" value="TETHER CONTAINING UBX DOMAIN FOR GLUT4"/>
    <property type="match status" value="1"/>
</dbReference>
<evidence type="ECO:0000313" key="3">
    <source>
        <dbReference type="EMBL" id="KXN72101.1"/>
    </source>
</evidence>
<evidence type="ECO:0000313" key="4">
    <source>
        <dbReference type="Proteomes" id="UP000070444"/>
    </source>
</evidence>
<evidence type="ECO:0000256" key="1">
    <source>
        <dbReference type="SAM" id="MobiDB-lite"/>
    </source>
</evidence>
<dbReference type="SUPFAM" id="SSF54236">
    <property type="entry name" value="Ubiquitin-like"/>
    <property type="match status" value="2"/>
</dbReference>
<keyword evidence="4" id="KW-1185">Reference proteome</keyword>
<dbReference type="GO" id="GO:0012506">
    <property type="term" value="C:vesicle membrane"/>
    <property type="evidence" value="ECO:0007669"/>
    <property type="project" value="TreeGrafter"/>
</dbReference>
<dbReference type="Pfam" id="PF00789">
    <property type="entry name" value="UBX"/>
    <property type="match status" value="1"/>
</dbReference>
<feature type="compositionally biased region" description="Polar residues" evidence="1">
    <location>
        <begin position="201"/>
        <end position="225"/>
    </location>
</feature>
<dbReference type="GO" id="GO:0006886">
    <property type="term" value="P:intracellular protein transport"/>
    <property type="evidence" value="ECO:0007669"/>
    <property type="project" value="TreeGrafter"/>
</dbReference>
<feature type="compositionally biased region" description="Polar residues" evidence="1">
    <location>
        <begin position="232"/>
        <end position="248"/>
    </location>
</feature>
<dbReference type="Gene3D" id="3.10.20.90">
    <property type="entry name" value="Phosphatidylinositol 3-kinase Catalytic Subunit, Chain A, domain 1"/>
    <property type="match status" value="2"/>
</dbReference>
<dbReference type="InterPro" id="IPR001012">
    <property type="entry name" value="UBX_dom"/>
</dbReference>
<dbReference type="STRING" id="796925.A0A137PAZ5"/>
<dbReference type="AlphaFoldDB" id="A0A137PAZ5"/>
<accession>A0A137PAZ5</accession>